<gene>
    <name evidence="5" type="ORF">BDK51DRAFT_28903</name>
</gene>
<evidence type="ECO:0000256" key="3">
    <source>
        <dbReference type="SAM" id="Phobius"/>
    </source>
</evidence>
<reference evidence="6" key="1">
    <citation type="journal article" date="2018" name="Nat. Microbiol.">
        <title>Leveraging single-cell genomics to expand the fungal tree of life.</title>
        <authorList>
            <person name="Ahrendt S.R."/>
            <person name="Quandt C.A."/>
            <person name="Ciobanu D."/>
            <person name="Clum A."/>
            <person name="Salamov A."/>
            <person name="Andreopoulos B."/>
            <person name="Cheng J.F."/>
            <person name="Woyke T."/>
            <person name="Pelin A."/>
            <person name="Henrissat B."/>
            <person name="Reynolds N.K."/>
            <person name="Benny G.L."/>
            <person name="Smith M.E."/>
            <person name="James T.Y."/>
            <person name="Grigoriev I.V."/>
        </authorList>
    </citation>
    <scope>NUCLEOTIDE SEQUENCE [LARGE SCALE GENOMIC DNA]</scope>
</reference>
<dbReference type="EMBL" id="KZ993946">
    <property type="protein sequence ID" value="RKO94290.1"/>
    <property type="molecule type" value="Genomic_DNA"/>
</dbReference>
<dbReference type="InterPro" id="IPR002641">
    <property type="entry name" value="PNPLA_dom"/>
</dbReference>
<keyword evidence="6" id="KW-1185">Reference proteome</keyword>
<dbReference type="InterPro" id="IPR016035">
    <property type="entry name" value="Acyl_Trfase/lysoPLipase"/>
</dbReference>
<feature type="short sequence motif" description="GXGXXG" evidence="2">
    <location>
        <begin position="113"/>
        <end position="118"/>
    </location>
</feature>
<evidence type="ECO:0000313" key="5">
    <source>
        <dbReference type="EMBL" id="RKO94290.1"/>
    </source>
</evidence>
<evidence type="ECO:0000259" key="4">
    <source>
        <dbReference type="PROSITE" id="PS51635"/>
    </source>
</evidence>
<dbReference type="GO" id="GO:0046486">
    <property type="term" value="P:glycerolipid metabolic process"/>
    <property type="evidence" value="ECO:0007669"/>
    <property type="project" value="UniProtKB-ARBA"/>
</dbReference>
<dbReference type="AlphaFoldDB" id="A0A4P9WSK7"/>
<proteinExistence type="predicted"/>
<accession>A0A4P9WSK7</accession>
<dbReference type="SUPFAM" id="SSF52151">
    <property type="entry name" value="FabD/lysophospholipase-like"/>
    <property type="match status" value="1"/>
</dbReference>
<evidence type="ECO:0000256" key="2">
    <source>
        <dbReference type="PROSITE-ProRule" id="PRU01161"/>
    </source>
</evidence>
<keyword evidence="3" id="KW-0472">Membrane</keyword>
<keyword evidence="3" id="KW-0812">Transmembrane</keyword>
<feature type="transmembrane region" description="Helical" evidence="3">
    <location>
        <begin position="140"/>
        <end position="157"/>
    </location>
</feature>
<organism evidence="5 6">
    <name type="scientific">Blyttiomyces helicus</name>
    <dbReference type="NCBI Taxonomy" id="388810"/>
    <lineage>
        <taxon>Eukaryota</taxon>
        <taxon>Fungi</taxon>
        <taxon>Fungi incertae sedis</taxon>
        <taxon>Chytridiomycota</taxon>
        <taxon>Chytridiomycota incertae sedis</taxon>
        <taxon>Chytridiomycetes</taxon>
        <taxon>Chytridiomycetes incertae sedis</taxon>
        <taxon>Blyttiomyces</taxon>
    </lineage>
</organism>
<feature type="domain" description="PNPLA" evidence="4">
    <location>
        <begin position="109"/>
        <end position="177"/>
    </location>
</feature>
<dbReference type="OrthoDB" id="15478at2759"/>
<dbReference type="PROSITE" id="PS51635">
    <property type="entry name" value="PNPLA"/>
    <property type="match status" value="1"/>
</dbReference>
<dbReference type="Proteomes" id="UP000269721">
    <property type="component" value="Unassembled WGS sequence"/>
</dbReference>
<dbReference type="Gene3D" id="3.40.1090.10">
    <property type="entry name" value="Cytosolic phospholipase A2 catalytic domain"/>
    <property type="match status" value="1"/>
</dbReference>
<comment type="caution">
    <text evidence="2">Lacks conserved residue(s) required for the propagation of feature annotation.</text>
</comment>
<evidence type="ECO:0000256" key="1">
    <source>
        <dbReference type="ARBA" id="ARBA00023098"/>
    </source>
</evidence>
<dbReference type="Pfam" id="PF01734">
    <property type="entry name" value="Patatin"/>
    <property type="match status" value="1"/>
</dbReference>
<name>A0A4P9WSK7_9FUNG</name>
<feature type="transmembrane region" description="Helical" evidence="3">
    <location>
        <begin position="109"/>
        <end position="128"/>
    </location>
</feature>
<keyword evidence="1" id="KW-0443">Lipid metabolism</keyword>
<keyword evidence="3" id="KW-1133">Transmembrane helix</keyword>
<evidence type="ECO:0000313" key="6">
    <source>
        <dbReference type="Proteomes" id="UP000269721"/>
    </source>
</evidence>
<protein>
    <recommendedName>
        <fullName evidence="4">PNPLA domain-containing protein</fullName>
    </recommendedName>
</protein>
<sequence>MSGDGKFVYWTLRTNGDRQVLETRLCGKPNSLFHVTYPSGILINNLTLMDIDKETSHPLYLYEILPVILYYSVKDGNLYPKESLEISMRFVSNQKTKYEIWMKMSYKSVCLSGGGTTGFAHLGALKYLEEKEMMNNVDTFVATSIGTVVAMCVATVFRDLWDRFRRIFHCAFGGYHG</sequence>